<reference evidence="1 2" key="1">
    <citation type="submission" date="2021-02" db="EMBL/GenBank/DDBJ databases">
        <title>Cotonvirus japonicus, which uses Golgi apparatus of host cells for its virion factory, phylogenetically links tailed tupanvirus and icosahedral mimivirus.</title>
        <authorList>
            <person name="Takahashi H."/>
            <person name="Fukaya S."/>
            <person name="Song C."/>
            <person name="Murata K."/>
            <person name="Takemura M."/>
        </authorList>
    </citation>
    <scope>NUCLEOTIDE SEQUENCE [LARGE SCALE GENOMIC DNA]</scope>
</reference>
<evidence type="ECO:0000313" key="2">
    <source>
        <dbReference type="Proteomes" id="UP001321479"/>
    </source>
</evidence>
<sequence>MSELKTNVTSTEILGITTPYIIDILKTIKKIQLRMKDPDLISMDYISVYDTLGKEFSVFSDKYTKIFTDVVQKKNLNTTASVLYYKDKVERGLMSEEELQNMLAEKFLPKHLKEESDAKILEMKKTGEI</sequence>
<keyword evidence="2" id="KW-1185">Reference proteome</keyword>
<organism evidence="1 2">
    <name type="scientific">Cotonvirus japonicus</name>
    <dbReference type="NCBI Taxonomy" id="2811091"/>
    <lineage>
        <taxon>Viruses</taxon>
        <taxon>Varidnaviria</taxon>
        <taxon>Bamfordvirae</taxon>
        <taxon>Nucleocytoviricota</taxon>
        <taxon>Megaviricetes</taxon>
        <taxon>Imitervirales</taxon>
        <taxon>Mimiviridae</taxon>
        <taxon>Megamimivirinae</taxon>
        <taxon>Cotonvirus</taxon>
        <taxon>Cotonvirus japonicum</taxon>
    </lineage>
</organism>
<dbReference type="Proteomes" id="UP001321479">
    <property type="component" value="Segment"/>
</dbReference>
<dbReference type="EMBL" id="AP024483">
    <property type="protein sequence ID" value="BCS83171.1"/>
    <property type="molecule type" value="Genomic_DNA"/>
</dbReference>
<proteinExistence type="predicted"/>
<dbReference type="GeneID" id="80558376"/>
<name>A0ABM7NST6_9VIRU</name>
<accession>A0ABM7NST6</accession>
<protein>
    <submittedName>
        <fullName evidence="1">Uncharacterized protein</fullName>
    </submittedName>
</protein>
<dbReference type="RefSeq" id="YP_010841779.1">
    <property type="nucleotide sequence ID" value="NC_079139.1"/>
</dbReference>
<evidence type="ECO:0000313" key="1">
    <source>
        <dbReference type="EMBL" id="BCS83171.1"/>
    </source>
</evidence>